<feature type="region of interest" description="Disordered" evidence="13">
    <location>
        <begin position="1"/>
        <end position="24"/>
    </location>
</feature>
<feature type="transmembrane region" description="Helical" evidence="12">
    <location>
        <begin position="136"/>
        <end position="166"/>
    </location>
</feature>
<evidence type="ECO:0000256" key="10">
    <source>
        <dbReference type="ARBA" id="ARBA00022989"/>
    </source>
</evidence>
<dbReference type="EMBL" id="PUHR01000272">
    <property type="protein sequence ID" value="KAG0656001.1"/>
    <property type="molecule type" value="Genomic_DNA"/>
</dbReference>
<protein>
    <recommendedName>
        <fullName evidence="4 12">GPI mannosyltransferase 2</fullName>
        <ecNumber evidence="12">2.4.1.-</ecNumber>
    </recommendedName>
</protein>
<dbReference type="GO" id="GO:0004376">
    <property type="term" value="F:GPI mannosyltransferase activity"/>
    <property type="evidence" value="ECO:0007669"/>
    <property type="project" value="InterPro"/>
</dbReference>
<comment type="subcellular location">
    <subcellularLocation>
        <location evidence="1 12">Endoplasmic reticulum membrane</location>
        <topology evidence="1 12">Multi-pass membrane protein</topology>
    </subcellularLocation>
</comment>
<keyword evidence="15" id="KW-1185">Reference proteome</keyword>
<feature type="transmembrane region" description="Helical" evidence="12">
    <location>
        <begin position="186"/>
        <end position="217"/>
    </location>
</feature>
<evidence type="ECO:0000256" key="6">
    <source>
        <dbReference type="ARBA" id="ARBA00022676"/>
    </source>
</evidence>
<dbReference type="Pfam" id="PF04188">
    <property type="entry name" value="Mannosyl_trans2"/>
    <property type="match status" value="1"/>
</dbReference>
<organism evidence="14 15">
    <name type="scientific">Maudiozyma exigua</name>
    <name type="common">Yeast</name>
    <name type="synonym">Kazachstania exigua</name>
    <dbReference type="NCBI Taxonomy" id="34358"/>
    <lineage>
        <taxon>Eukaryota</taxon>
        <taxon>Fungi</taxon>
        <taxon>Dikarya</taxon>
        <taxon>Ascomycota</taxon>
        <taxon>Saccharomycotina</taxon>
        <taxon>Saccharomycetes</taxon>
        <taxon>Saccharomycetales</taxon>
        <taxon>Saccharomycetaceae</taxon>
        <taxon>Maudiozyma</taxon>
    </lineage>
</organism>
<comment type="caution">
    <text evidence="12">Lacks conserved residue(s) required for the propagation of feature annotation.</text>
</comment>
<reference evidence="14 15" key="1">
    <citation type="submission" date="2020-11" db="EMBL/GenBank/DDBJ databases">
        <title>Kefir isolates.</title>
        <authorList>
            <person name="Marcisauskas S."/>
            <person name="Kim Y."/>
            <person name="Blasche S."/>
        </authorList>
    </citation>
    <scope>NUCLEOTIDE SEQUENCE [LARGE SCALE GENOMIC DNA]</scope>
    <source>
        <strain evidence="14 15">OG2</strain>
    </source>
</reference>
<evidence type="ECO:0000313" key="15">
    <source>
        <dbReference type="Proteomes" id="UP000750334"/>
    </source>
</evidence>
<evidence type="ECO:0000256" key="1">
    <source>
        <dbReference type="ARBA" id="ARBA00004477"/>
    </source>
</evidence>
<evidence type="ECO:0000256" key="7">
    <source>
        <dbReference type="ARBA" id="ARBA00022679"/>
    </source>
</evidence>
<dbReference type="OrthoDB" id="10252502at2759"/>
<keyword evidence="8 12" id="KW-0812">Transmembrane</keyword>
<feature type="transmembrane region" description="Helical" evidence="12">
    <location>
        <begin position="389"/>
        <end position="409"/>
    </location>
</feature>
<evidence type="ECO:0000256" key="8">
    <source>
        <dbReference type="ARBA" id="ARBA00022692"/>
    </source>
</evidence>
<evidence type="ECO:0000256" key="3">
    <source>
        <dbReference type="ARBA" id="ARBA00008698"/>
    </source>
</evidence>
<dbReference type="EC" id="2.4.1.-" evidence="12"/>
<dbReference type="PANTHER" id="PTHR12468">
    <property type="entry name" value="GPI MANNOSYLTRANSFERASE 2"/>
    <property type="match status" value="1"/>
</dbReference>
<comment type="similarity">
    <text evidence="3 12">Belongs to the PIGV family.</text>
</comment>
<evidence type="ECO:0000256" key="5">
    <source>
        <dbReference type="ARBA" id="ARBA00022502"/>
    </source>
</evidence>
<evidence type="ECO:0000313" key="14">
    <source>
        <dbReference type="EMBL" id="KAG0656001.1"/>
    </source>
</evidence>
<keyword evidence="7 12" id="KW-0808">Transferase</keyword>
<keyword evidence="5 12" id="KW-0337">GPI-anchor biosynthesis</keyword>
<comment type="pathway">
    <text evidence="2 12">Glycolipid biosynthesis; glycosylphosphatidylinositol-anchor biosynthesis.</text>
</comment>
<dbReference type="GO" id="GO:0000009">
    <property type="term" value="F:alpha-1,6-mannosyltransferase activity"/>
    <property type="evidence" value="ECO:0007669"/>
    <property type="project" value="InterPro"/>
</dbReference>
<dbReference type="PANTHER" id="PTHR12468:SF2">
    <property type="entry name" value="GPI MANNOSYLTRANSFERASE 2"/>
    <property type="match status" value="1"/>
</dbReference>
<dbReference type="AlphaFoldDB" id="A0A9P6VWF3"/>
<keyword evidence="10 12" id="KW-1133">Transmembrane helix</keyword>
<gene>
    <name evidence="14" type="primary">GPI18</name>
    <name evidence="14" type="ORF">C6P45_002810</name>
</gene>
<proteinExistence type="inferred from homology"/>
<evidence type="ECO:0000256" key="4">
    <source>
        <dbReference type="ARBA" id="ARBA00013795"/>
    </source>
</evidence>
<evidence type="ECO:0000256" key="9">
    <source>
        <dbReference type="ARBA" id="ARBA00022824"/>
    </source>
</evidence>
<evidence type="ECO:0000256" key="2">
    <source>
        <dbReference type="ARBA" id="ARBA00004687"/>
    </source>
</evidence>
<evidence type="ECO:0000256" key="12">
    <source>
        <dbReference type="RuleBase" id="RU363112"/>
    </source>
</evidence>
<comment type="function">
    <text evidence="12">Mannosyltransferase involved in glycosylphosphatidylinositol-anchor biosynthesis.</text>
</comment>
<feature type="compositionally biased region" description="Polar residues" evidence="13">
    <location>
        <begin position="13"/>
        <end position="24"/>
    </location>
</feature>
<comment type="caution">
    <text evidence="14">The sequence shown here is derived from an EMBL/GenBank/DDBJ whole genome shotgun (WGS) entry which is preliminary data.</text>
</comment>
<dbReference type="InterPro" id="IPR007315">
    <property type="entry name" value="PIG-V/Gpi18"/>
</dbReference>
<keyword evidence="9 12" id="KW-0256">Endoplasmic reticulum</keyword>
<evidence type="ECO:0000256" key="11">
    <source>
        <dbReference type="ARBA" id="ARBA00023136"/>
    </source>
</evidence>
<accession>A0A9P6VWF3</accession>
<sequence>MSLKHSHDEVSIPDTQDAPSTTEQNSRWKDLGHISLLFIAVRVLQYILVLLTPLSSFDNSTGLLLDTYASKDEQNIFINKYIVNKLLPWDSVFFIKGIMSSESLPAYEHEFAFSITWTNLLKCIYKMIYHNTELSFYRAVTIGIILNNILHYLSIITLYHLTFIVFSPKTSTTYNRYAAQMAKKASFLHVFSSAGGFLLGIYSEPLSCLLSFVGILAREYCTKNISYKQSFKNPIRSFILYTVISTFCFSVATWNRSNCILLGVFYLYDLFQLVKIRSYQRAVQFPLLSGIIMTISIIIQQYYIPYNHFCPERGEWCNKPLFNSSTISFITKESLYSYIQNHYWNVGFMSYWTPNNIPNFLFGLPNLIILAYSSFYYSWIYPKNGLQPLIIISMLFWFLMLFIANTQIINRVITFIPLHLWYMSDRLIKNSNDDNTKDIKVKNDDLLVKYYIYWVIVWIAAQTILFASFLPPA</sequence>
<dbReference type="GO" id="GO:0006506">
    <property type="term" value="P:GPI anchor biosynthetic process"/>
    <property type="evidence" value="ECO:0007669"/>
    <property type="project" value="UniProtKB-KW"/>
</dbReference>
<evidence type="ECO:0000256" key="13">
    <source>
        <dbReference type="SAM" id="MobiDB-lite"/>
    </source>
</evidence>
<feature type="transmembrane region" description="Helical" evidence="12">
    <location>
        <begin position="238"/>
        <end position="254"/>
    </location>
</feature>
<keyword evidence="11 12" id="KW-0472">Membrane</keyword>
<feature type="transmembrane region" description="Helical" evidence="12">
    <location>
        <begin position="285"/>
        <end position="304"/>
    </location>
</feature>
<keyword evidence="6 12" id="KW-0328">Glycosyltransferase</keyword>
<feature type="transmembrane region" description="Helical" evidence="12">
    <location>
        <begin position="451"/>
        <end position="470"/>
    </location>
</feature>
<feature type="compositionally biased region" description="Basic and acidic residues" evidence="13">
    <location>
        <begin position="1"/>
        <end position="10"/>
    </location>
</feature>
<dbReference type="GO" id="GO:0031501">
    <property type="term" value="C:mannosyltransferase complex"/>
    <property type="evidence" value="ECO:0007669"/>
    <property type="project" value="TreeGrafter"/>
</dbReference>
<dbReference type="Proteomes" id="UP000750334">
    <property type="component" value="Unassembled WGS sequence"/>
</dbReference>
<name>A0A9P6VWF3_MAUEX</name>
<feature type="transmembrane region" description="Helical" evidence="12">
    <location>
        <begin position="357"/>
        <end position="377"/>
    </location>
</feature>
<dbReference type="GO" id="GO:0005789">
    <property type="term" value="C:endoplasmic reticulum membrane"/>
    <property type="evidence" value="ECO:0007669"/>
    <property type="project" value="UniProtKB-SubCell"/>
</dbReference>